<comment type="catalytic activity">
    <reaction evidence="9">
        <text>a (3R)-hydroxyacyl-[ACP] = a (2E)-enoyl-[ACP] + H2O</text>
        <dbReference type="Rhea" id="RHEA:13097"/>
        <dbReference type="Rhea" id="RHEA-COMP:9925"/>
        <dbReference type="Rhea" id="RHEA-COMP:9945"/>
        <dbReference type="ChEBI" id="CHEBI:15377"/>
        <dbReference type="ChEBI" id="CHEBI:78784"/>
        <dbReference type="ChEBI" id="CHEBI:78827"/>
        <dbReference type="EC" id="4.2.1.59"/>
    </reaction>
</comment>
<comment type="subcellular location">
    <subcellularLocation>
        <location evidence="1 9">Cytoplasm</location>
    </subcellularLocation>
</comment>
<keyword evidence="3 9" id="KW-0963">Cytoplasm</keyword>
<dbReference type="Proteomes" id="UP000037600">
    <property type="component" value="Unassembled WGS sequence"/>
</dbReference>
<dbReference type="GO" id="GO:0006633">
    <property type="term" value="P:fatty acid biosynthetic process"/>
    <property type="evidence" value="ECO:0007669"/>
    <property type="project" value="UniProtKB-UniRule"/>
</dbReference>
<dbReference type="GO" id="GO:0019171">
    <property type="term" value="F:(3R)-hydroxyacyl-[acyl-carrier-protein] dehydratase activity"/>
    <property type="evidence" value="ECO:0007669"/>
    <property type="project" value="UniProtKB-EC"/>
</dbReference>
<dbReference type="InterPro" id="IPR010084">
    <property type="entry name" value="FabZ"/>
</dbReference>
<dbReference type="NCBIfam" id="TIGR01750">
    <property type="entry name" value="fabZ"/>
    <property type="match status" value="1"/>
</dbReference>
<dbReference type="SUPFAM" id="SSF54637">
    <property type="entry name" value="Thioesterase/thiol ester dehydrase-isomerase"/>
    <property type="match status" value="1"/>
</dbReference>
<dbReference type="STRING" id="1513271.XM47_08770"/>
<proteinExistence type="inferred from homology"/>
<keyword evidence="11" id="KW-1185">Reference proteome</keyword>
<accession>A0A0J8GRS9</accession>
<dbReference type="OrthoDB" id="9772788at2"/>
<dbReference type="Gene3D" id="3.10.129.10">
    <property type="entry name" value="Hotdog Thioesterase"/>
    <property type="match status" value="1"/>
</dbReference>
<comment type="similarity">
    <text evidence="2 9">Belongs to the thioester dehydratase family. FabZ subfamily.</text>
</comment>
<dbReference type="InterPro" id="IPR013114">
    <property type="entry name" value="FabA_FabZ"/>
</dbReference>
<dbReference type="HAMAP" id="MF_00406">
    <property type="entry name" value="FabZ"/>
    <property type="match status" value="1"/>
</dbReference>
<keyword evidence="4 9" id="KW-0444">Lipid biosynthesis</keyword>
<evidence type="ECO:0000256" key="6">
    <source>
        <dbReference type="ARBA" id="ARBA00023098"/>
    </source>
</evidence>
<dbReference type="GO" id="GO:0005737">
    <property type="term" value="C:cytoplasm"/>
    <property type="evidence" value="ECO:0007669"/>
    <property type="project" value="UniProtKB-SubCell"/>
</dbReference>
<evidence type="ECO:0000313" key="10">
    <source>
        <dbReference type="EMBL" id="KMT65437.1"/>
    </source>
</evidence>
<dbReference type="RefSeq" id="WP_048691697.1">
    <property type="nucleotide sequence ID" value="NZ_KQ130488.1"/>
</dbReference>
<organism evidence="10 11">
    <name type="scientific">Catenovulum maritimum</name>
    <dbReference type="NCBI Taxonomy" id="1513271"/>
    <lineage>
        <taxon>Bacteria</taxon>
        <taxon>Pseudomonadati</taxon>
        <taxon>Pseudomonadota</taxon>
        <taxon>Gammaproteobacteria</taxon>
        <taxon>Alteromonadales</taxon>
        <taxon>Alteromonadaceae</taxon>
        <taxon>Catenovulum</taxon>
    </lineage>
</organism>
<feature type="active site" evidence="9">
    <location>
        <position position="54"/>
    </location>
</feature>
<gene>
    <name evidence="9" type="primary">fabZ</name>
    <name evidence="10" type="ORF">XM47_08770</name>
</gene>
<comment type="function">
    <text evidence="8 9">Involved in unsaturated fatty acids biosynthesis. Catalyzes the dehydration of short chain beta-hydroxyacyl-ACPs and long chain saturated and unsaturated beta-hydroxyacyl-ACPs.</text>
</comment>
<dbReference type="EC" id="4.2.1.59" evidence="9"/>
<evidence type="ECO:0000256" key="5">
    <source>
        <dbReference type="ARBA" id="ARBA00022556"/>
    </source>
</evidence>
<sequence>MSNELNSVDIQEIFTLLPHRYPFLLIDRVLDYKDLDYLHGYKNITVNEPIFTGHFPGKPIFPGVLIVEALAQATGVLGFKSMQAVDTEGTDKDELYLLAGVDKVRFKQPVVPGDQLHLHAKFVKERRGIWKFDCTAKVDGKVVCEAEITCARRVM</sequence>
<evidence type="ECO:0000256" key="3">
    <source>
        <dbReference type="ARBA" id="ARBA00022490"/>
    </source>
</evidence>
<evidence type="ECO:0000256" key="8">
    <source>
        <dbReference type="ARBA" id="ARBA00025049"/>
    </source>
</evidence>
<evidence type="ECO:0000256" key="4">
    <source>
        <dbReference type="ARBA" id="ARBA00022516"/>
    </source>
</evidence>
<dbReference type="AlphaFoldDB" id="A0A0J8GRS9"/>
<dbReference type="EMBL" id="LAZL01000011">
    <property type="protein sequence ID" value="KMT65437.1"/>
    <property type="molecule type" value="Genomic_DNA"/>
</dbReference>
<evidence type="ECO:0000256" key="7">
    <source>
        <dbReference type="ARBA" id="ARBA00023239"/>
    </source>
</evidence>
<dbReference type="NCBIfam" id="NF000582">
    <property type="entry name" value="PRK00006.1"/>
    <property type="match status" value="1"/>
</dbReference>
<dbReference type="Pfam" id="PF07977">
    <property type="entry name" value="FabA"/>
    <property type="match status" value="1"/>
</dbReference>
<keyword evidence="6 9" id="KW-0443">Lipid metabolism</keyword>
<evidence type="ECO:0000313" key="11">
    <source>
        <dbReference type="Proteomes" id="UP000037600"/>
    </source>
</evidence>
<dbReference type="GO" id="GO:0016020">
    <property type="term" value="C:membrane"/>
    <property type="evidence" value="ECO:0007669"/>
    <property type="project" value="GOC"/>
</dbReference>
<dbReference type="PANTHER" id="PTHR30272">
    <property type="entry name" value="3-HYDROXYACYL-[ACYL-CARRIER-PROTEIN] DEHYDRATASE"/>
    <property type="match status" value="1"/>
</dbReference>
<keyword evidence="5 9" id="KW-0441">Lipid A biosynthesis</keyword>
<evidence type="ECO:0000256" key="2">
    <source>
        <dbReference type="ARBA" id="ARBA00009174"/>
    </source>
</evidence>
<dbReference type="PANTHER" id="PTHR30272:SF1">
    <property type="entry name" value="3-HYDROXYACYL-[ACYL-CARRIER-PROTEIN] DEHYDRATASE"/>
    <property type="match status" value="1"/>
</dbReference>
<dbReference type="CDD" id="cd01288">
    <property type="entry name" value="FabZ"/>
    <property type="match status" value="1"/>
</dbReference>
<dbReference type="GO" id="GO:0009245">
    <property type="term" value="P:lipid A biosynthetic process"/>
    <property type="evidence" value="ECO:0007669"/>
    <property type="project" value="UniProtKB-UniRule"/>
</dbReference>
<name>A0A0J8GRS9_9ALTE</name>
<evidence type="ECO:0000256" key="9">
    <source>
        <dbReference type="HAMAP-Rule" id="MF_00406"/>
    </source>
</evidence>
<keyword evidence="7 9" id="KW-0456">Lyase</keyword>
<comment type="caution">
    <text evidence="10">The sequence shown here is derived from an EMBL/GenBank/DDBJ whole genome shotgun (WGS) entry which is preliminary data.</text>
</comment>
<evidence type="ECO:0000256" key="1">
    <source>
        <dbReference type="ARBA" id="ARBA00004496"/>
    </source>
</evidence>
<dbReference type="InterPro" id="IPR029069">
    <property type="entry name" value="HotDog_dom_sf"/>
</dbReference>
<dbReference type="FunFam" id="3.10.129.10:FF:000001">
    <property type="entry name" value="3-hydroxyacyl-[acyl-carrier-protein] dehydratase FabZ"/>
    <property type="match status" value="1"/>
</dbReference>
<reference evidence="10 11" key="1">
    <citation type="submission" date="2015-04" db="EMBL/GenBank/DDBJ databases">
        <title>Draft Genome Sequence of the Novel Agar-Digesting Marine Bacterium Q1.</title>
        <authorList>
            <person name="Li Y."/>
            <person name="Li D."/>
            <person name="Chen G."/>
            <person name="Du Z."/>
        </authorList>
    </citation>
    <scope>NUCLEOTIDE SEQUENCE [LARGE SCALE GENOMIC DNA]</scope>
    <source>
        <strain evidence="10 11">Q1</strain>
    </source>
</reference>
<protein>
    <recommendedName>
        <fullName evidence="9">3-hydroxyacyl-[acyl-carrier-protein] dehydratase FabZ</fullName>
        <ecNumber evidence="9">4.2.1.59</ecNumber>
    </recommendedName>
    <alternativeName>
        <fullName evidence="9">(3R)-hydroxymyristoyl-[acyl-carrier-protein] dehydratase</fullName>
        <shortName evidence="9">(3R)-hydroxymyristoyl-ACP dehydrase</shortName>
    </alternativeName>
    <alternativeName>
        <fullName evidence="9">Beta-hydroxyacyl-ACP dehydratase</fullName>
    </alternativeName>
</protein>
<dbReference type="PATRIC" id="fig|1513271.3.peg.1788"/>